<keyword evidence="8" id="KW-1185">Reference proteome</keyword>
<accession>A0A853BS34</accession>
<feature type="signal peptide" evidence="5">
    <location>
        <begin position="1"/>
        <end position="31"/>
    </location>
</feature>
<evidence type="ECO:0000256" key="5">
    <source>
        <dbReference type="SAM" id="SignalP"/>
    </source>
</evidence>
<evidence type="ECO:0000256" key="3">
    <source>
        <dbReference type="ARBA" id="ARBA00023054"/>
    </source>
</evidence>
<dbReference type="InterPro" id="IPR003959">
    <property type="entry name" value="ATPase_AAA_core"/>
</dbReference>
<dbReference type="Gene3D" id="1.10.8.60">
    <property type="match status" value="1"/>
</dbReference>
<dbReference type="Pfam" id="PF17862">
    <property type="entry name" value="AAA_lid_3"/>
    <property type="match status" value="1"/>
</dbReference>
<feature type="chain" id="PRO_5032954772" evidence="5">
    <location>
        <begin position="32"/>
        <end position="515"/>
    </location>
</feature>
<organism evidence="7 8">
    <name type="scientific">Streptomonospora nanhaiensis</name>
    <dbReference type="NCBI Taxonomy" id="1323731"/>
    <lineage>
        <taxon>Bacteria</taxon>
        <taxon>Bacillati</taxon>
        <taxon>Actinomycetota</taxon>
        <taxon>Actinomycetes</taxon>
        <taxon>Streptosporangiales</taxon>
        <taxon>Nocardiopsidaceae</taxon>
        <taxon>Streptomonospora</taxon>
    </lineage>
</organism>
<sequence>MPKTRGRHRLVGLVLVPALVLGCAAAGGAAAADQAAAGGGDARARGPQRPVEGSVEVGGTERAYTGELPRGRSVPVVIALHGKGSSPRDMAETTGLTEAAAEEGLGVVYPAGLHSGWGDHREPTALRPDPDADMDFLRALVAELVEEHRADPDRVYIAGQSNGANMALRAAAEEPGLFAAAASVAGQLGAAPEPQRPQGAVPIEDIVGPAYVVADPQDAGSGYPPPEPVAPTVTLADVGGMEAVKERLHAAFLAPMRNPELQRLYGKSLRGGLLLYGPPGCGKTFIARALAGELGADFLSVGITDVLDMYLGQSERNIGFVFAQARRRAPCVVFFDEIDAIGRRRDHQSGGGASVVHQLLLELDSVNADNEGVFVLAATNQPWEVDSALRRPGRFDRTVLVVPPDASAREAILRYHLRDRPIENIEIDTLVRRTEGFSGADLAHLCDSAAERALLDSAASGEVRLIQMPDFEAALSDIRPSTETWLETARGVAMFGNQAGAYDELVEYLNGRTAR</sequence>
<evidence type="ECO:0000256" key="2">
    <source>
        <dbReference type="ARBA" id="ARBA00022840"/>
    </source>
</evidence>
<evidence type="ECO:0000313" key="8">
    <source>
        <dbReference type="Proteomes" id="UP000575985"/>
    </source>
</evidence>
<dbReference type="EMBL" id="JACCFO010000001">
    <property type="protein sequence ID" value="NYI98198.1"/>
    <property type="molecule type" value="Genomic_DNA"/>
</dbReference>
<dbReference type="GO" id="GO:0016887">
    <property type="term" value="F:ATP hydrolysis activity"/>
    <property type="evidence" value="ECO:0007669"/>
    <property type="project" value="InterPro"/>
</dbReference>
<keyword evidence="5" id="KW-0732">Signal</keyword>
<dbReference type="Pfam" id="PF00004">
    <property type="entry name" value="AAA"/>
    <property type="match status" value="1"/>
</dbReference>
<protein>
    <submittedName>
        <fullName evidence="7">AAA+ superfamily predicted ATPase/predicted esterase</fullName>
    </submittedName>
</protein>
<dbReference type="GO" id="GO:0005524">
    <property type="term" value="F:ATP binding"/>
    <property type="evidence" value="ECO:0007669"/>
    <property type="project" value="UniProtKB-KW"/>
</dbReference>
<dbReference type="InterPro" id="IPR050168">
    <property type="entry name" value="AAA_ATPase_domain"/>
</dbReference>
<proteinExistence type="inferred from homology"/>
<dbReference type="InterPro" id="IPR003960">
    <property type="entry name" value="ATPase_AAA_CS"/>
</dbReference>
<keyword evidence="3" id="KW-0175">Coiled coil</keyword>
<dbReference type="PANTHER" id="PTHR23077">
    <property type="entry name" value="AAA-FAMILY ATPASE"/>
    <property type="match status" value="1"/>
</dbReference>
<comment type="similarity">
    <text evidence="4">Belongs to the AAA ATPase family.</text>
</comment>
<dbReference type="RefSeq" id="WP_179769393.1">
    <property type="nucleotide sequence ID" value="NZ_JACCFO010000001.1"/>
</dbReference>
<dbReference type="SUPFAM" id="SSF52540">
    <property type="entry name" value="P-loop containing nucleoside triphosphate hydrolases"/>
    <property type="match status" value="1"/>
</dbReference>
<gene>
    <name evidence="7" type="ORF">HNR12_004475</name>
</gene>
<dbReference type="InterPro" id="IPR000801">
    <property type="entry name" value="Esterase-like"/>
</dbReference>
<dbReference type="Gene3D" id="3.40.50.300">
    <property type="entry name" value="P-loop containing nucleotide triphosphate hydrolases"/>
    <property type="match status" value="1"/>
</dbReference>
<dbReference type="SMART" id="SM00382">
    <property type="entry name" value="AAA"/>
    <property type="match status" value="1"/>
</dbReference>
<reference evidence="7 8" key="1">
    <citation type="submission" date="2020-07" db="EMBL/GenBank/DDBJ databases">
        <title>Sequencing the genomes of 1000 actinobacteria strains.</title>
        <authorList>
            <person name="Klenk H.-P."/>
        </authorList>
    </citation>
    <scope>NUCLEOTIDE SEQUENCE [LARGE SCALE GENOMIC DNA]</scope>
    <source>
        <strain evidence="7 8">DSM 45927</strain>
    </source>
</reference>
<dbReference type="PROSITE" id="PS00674">
    <property type="entry name" value="AAA"/>
    <property type="match status" value="1"/>
</dbReference>
<keyword evidence="2 4" id="KW-0067">ATP-binding</keyword>
<evidence type="ECO:0000256" key="1">
    <source>
        <dbReference type="ARBA" id="ARBA00022741"/>
    </source>
</evidence>
<evidence type="ECO:0000259" key="6">
    <source>
        <dbReference type="SMART" id="SM00382"/>
    </source>
</evidence>
<evidence type="ECO:0000313" key="7">
    <source>
        <dbReference type="EMBL" id="NYI98198.1"/>
    </source>
</evidence>
<dbReference type="SUPFAM" id="SSF53474">
    <property type="entry name" value="alpha/beta-Hydrolases"/>
    <property type="match status" value="1"/>
</dbReference>
<comment type="caution">
    <text evidence="7">The sequence shown here is derived from an EMBL/GenBank/DDBJ whole genome shotgun (WGS) entry which is preliminary data.</text>
</comment>
<dbReference type="Pfam" id="PF00756">
    <property type="entry name" value="Esterase"/>
    <property type="match status" value="1"/>
</dbReference>
<evidence type="ECO:0000256" key="4">
    <source>
        <dbReference type="RuleBase" id="RU003651"/>
    </source>
</evidence>
<dbReference type="Gene3D" id="3.40.50.1820">
    <property type="entry name" value="alpha/beta hydrolase"/>
    <property type="match status" value="1"/>
</dbReference>
<dbReference type="FunFam" id="3.40.50.300:FF:001025">
    <property type="entry name" value="ATPase family, AAA domain-containing 2B"/>
    <property type="match status" value="1"/>
</dbReference>
<dbReference type="PANTHER" id="PTHR23077:SF171">
    <property type="entry name" value="NUCLEAR VALOSIN-CONTAINING PROTEIN-LIKE"/>
    <property type="match status" value="1"/>
</dbReference>
<dbReference type="AlphaFoldDB" id="A0A853BS34"/>
<dbReference type="Proteomes" id="UP000575985">
    <property type="component" value="Unassembled WGS sequence"/>
</dbReference>
<dbReference type="InterPro" id="IPR027417">
    <property type="entry name" value="P-loop_NTPase"/>
</dbReference>
<dbReference type="InterPro" id="IPR003593">
    <property type="entry name" value="AAA+_ATPase"/>
</dbReference>
<keyword evidence="1 4" id="KW-0547">Nucleotide-binding</keyword>
<dbReference type="InterPro" id="IPR029058">
    <property type="entry name" value="AB_hydrolase_fold"/>
</dbReference>
<feature type="domain" description="AAA+ ATPase" evidence="6">
    <location>
        <begin position="269"/>
        <end position="405"/>
    </location>
</feature>
<dbReference type="InterPro" id="IPR041569">
    <property type="entry name" value="AAA_lid_3"/>
</dbReference>
<dbReference type="PROSITE" id="PS51257">
    <property type="entry name" value="PROKAR_LIPOPROTEIN"/>
    <property type="match status" value="1"/>
</dbReference>
<name>A0A853BS34_9ACTN</name>